<organism evidence="5 6">
    <name type="scientific">Tritrichomonas musculus</name>
    <dbReference type="NCBI Taxonomy" id="1915356"/>
    <lineage>
        <taxon>Eukaryota</taxon>
        <taxon>Metamonada</taxon>
        <taxon>Parabasalia</taxon>
        <taxon>Tritrichomonadida</taxon>
        <taxon>Tritrichomonadidae</taxon>
        <taxon>Tritrichomonas</taxon>
    </lineage>
</organism>
<dbReference type="PANTHER" id="PTHR13778:SF47">
    <property type="entry name" value="LIPOPOLYSACCHARIDE 1,3-GALACTOSYLTRANSFERASE"/>
    <property type="match status" value="1"/>
</dbReference>
<evidence type="ECO:0000256" key="3">
    <source>
        <dbReference type="ARBA" id="ARBA00022679"/>
    </source>
</evidence>
<evidence type="ECO:0000256" key="4">
    <source>
        <dbReference type="ARBA" id="ARBA00022723"/>
    </source>
</evidence>
<keyword evidence="6" id="KW-1185">Reference proteome</keyword>
<dbReference type="InterPro" id="IPR029044">
    <property type="entry name" value="Nucleotide-diphossugar_trans"/>
</dbReference>
<dbReference type="EMBL" id="JAPFFF010000005">
    <property type="protein sequence ID" value="KAK8889907.1"/>
    <property type="molecule type" value="Genomic_DNA"/>
</dbReference>
<evidence type="ECO:0000256" key="1">
    <source>
        <dbReference type="ARBA" id="ARBA00006351"/>
    </source>
</evidence>
<evidence type="ECO:0000313" key="5">
    <source>
        <dbReference type="EMBL" id="KAK8889907.1"/>
    </source>
</evidence>
<dbReference type="InterPro" id="IPR050748">
    <property type="entry name" value="Glycosyltrans_8_dom-fam"/>
</dbReference>
<keyword evidence="3" id="KW-0808">Transferase</keyword>
<comment type="caution">
    <text evidence="5">The sequence shown here is derived from an EMBL/GenBank/DDBJ whole genome shotgun (WGS) entry which is preliminary data.</text>
</comment>
<comment type="similarity">
    <text evidence="1">Belongs to the glycosyltransferase 8 family.</text>
</comment>
<evidence type="ECO:0000313" key="6">
    <source>
        <dbReference type="Proteomes" id="UP001470230"/>
    </source>
</evidence>
<evidence type="ECO:0000256" key="2">
    <source>
        <dbReference type="ARBA" id="ARBA00022676"/>
    </source>
</evidence>
<dbReference type="Gene3D" id="3.90.550.10">
    <property type="entry name" value="Spore Coat Polysaccharide Biosynthesis Protein SpsA, Chain A"/>
    <property type="match status" value="1"/>
</dbReference>
<dbReference type="InterPro" id="IPR002495">
    <property type="entry name" value="Glyco_trans_8"/>
</dbReference>
<reference evidence="5 6" key="1">
    <citation type="submission" date="2024-04" db="EMBL/GenBank/DDBJ databases">
        <title>Tritrichomonas musculus Genome.</title>
        <authorList>
            <person name="Alves-Ferreira E."/>
            <person name="Grigg M."/>
            <person name="Lorenzi H."/>
            <person name="Galac M."/>
        </authorList>
    </citation>
    <scope>NUCLEOTIDE SEQUENCE [LARGE SCALE GENOMIC DNA]</scope>
    <source>
        <strain evidence="5 6">EAF2021</strain>
    </source>
</reference>
<keyword evidence="2" id="KW-0328">Glycosyltransferase</keyword>
<keyword evidence="4" id="KW-0479">Metal-binding</keyword>
<dbReference type="SUPFAM" id="SSF53448">
    <property type="entry name" value="Nucleotide-diphospho-sugar transferases"/>
    <property type="match status" value="1"/>
</dbReference>
<sequence length="322" mass="38229">MFIKKTIFSIAFIWILFISSIVYRERIYSGISEFDAKYKIIEDIINIAYCTTSHHLSNTGYSIISILNRTKSKIHVYLYTPELFDKKNTIFDKLEIHKKGQIKFFMDTLNYTLCKINFHNQWNFWNPFAYARIYMIEKIPVSKVIYLDTDVYGCDDINSLWKVKLGNNLIAGVLDKVPWKTAGAGPAHLKILNSIMCRSEFKLMNNSGLTVDNYVNSGVLYMNIDELRKVNFTNRCVESYRRNQTFYPDQDLINIFAGHRRIILDWKYNKNIYGNWAKCVLRHYNQKKVNHPVVVRHHEDYDYYFDARDEYDRLMSMPNRTV</sequence>
<dbReference type="Proteomes" id="UP001470230">
    <property type="component" value="Unassembled WGS sequence"/>
</dbReference>
<proteinExistence type="inferred from homology"/>
<accession>A0ABR2KHL5</accession>
<dbReference type="Pfam" id="PF01501">
    <property type="entry name" value="Glyco_transf_8"/>
    <property type="match status" value="1"/>
</dbReference>
<dbReference type="PANTHER" id="PTHR13778">
    <property type="entry name" value="GLYCOSYLTRANSFERASE 8 DOMAIN-CONTAINING PROTEIN"/>
    <property type="match status" value="1"/>
</dbReference>
<protein>
    <submittedName>
        <fullName evidence="5">Uncharacterized protein</fullName>
    </submittedName>
</protein>
<gene>
    <name evidence="5" type="ORF">M9Y10_034662</name>
</gene>
<name>A0ABR2KHL5_9EUKA</name>